<gene>
    <name evidence="4" type="ORF">BDW59DRAFT_181197</name>
</gene>
<dbReference type="InterPro" id="IPR036770">
    <property type="entry name" value="Ankyrin_rpt-contain_sf"/>
</dbReference>
<dbReference type="InterPro" id="IPR002110">
    <property type="entry name" value="Ankyrin_rpt"/>
</dbReference>
<dbReference type="SUPFAM" id="SSF48403">
    <property type="entry name" value="Ankyrin repeat"/>
    <property type="match status" value="1"/>
</dbReference>
<dbReference type="Pfam" id="PF12796">
    <property type="entry name" value="Ank_2"/>
    <property type="match status" value="3"/>
</dbReference>
<feature type="repeat" description="ANK" evidence="2">
    <location>
        <begin position="735"/>
        <end position="767"/>
    </location>
</feature>
<dbReference type="PROSITE" id="PS50088">
    <property type="entry name" value="ANK_REPEAT"/>
    <property type="match status" value="4"/>
</dbReference>
<accession>A0ABR4I162</accession>
<evidence type="ECO:0000256" key="2">
    <source>
        <dbReference type="PROSITE-ProRule" id="PRU00023"/>
    </source>
</evidence>
<reference evidence="4 5" key="1">
    <citation type="submission" date="2024-07" db="EMBL/GenBank/DDBJ databases">
        <title>Section-level genome sequencing and comparative genomics of Aspergillus sections Usti and Cavernicolus.</title>
        <authorList>
            <consortium name="Lawrence Berkeley National Laboratory"/>
            <person name="Nybo J.L."/>
            <person name="Vesth T.C."/>
            <person name="Theobald S."/>
            <person name="Frisvad J.C."/>
            <person name="Larsen T.O."/>
            <person name="Kjaerboelling I."/>
            <person name="Rothschild-Mancinelli K."/>
            <person name="Lyhne E.K."/>
            <person name="Kogle M.E."/>
            <person name="Barry K."/>
            <person name="Clum A."/>
            <person name="Na H."/>
            <person name="Ledsgaard L."/>
            <person name="Lin J."/>
            <person name="Lipzen A."/>
            <person name="Kuo A."/>
            <person name="Riley R."/>
            <person name="Mondo S."/>
            <person name="LaButti K."/>
            <person name="Haridas S."/>
            <person name="Pangalinan J."/>
            <person name="Salamov A.A."/>
            <person name="Simmons B.A."/>
            <person name="Magnuson J.K."/>
            <person name="Chen J."/>
            <person name="Drula E."/>
            <person name="Henrissat B."/>
            <person name="Wiebenga A."/>
            <person name="Lubbers R.J."/>
            <person name="Gomes A.C."/>
            <person name="Makela M.R."/>
            <person name="Stajich J."/>
            <person name="Grigoriev I.V."/>
            <person name="Mortensen U.H."/>
            <person name="De vries R.P."/>
            <person name="Baker S.E."/>
            <person name="Andersen M.R."/>
        </authorList>
    </citation>
    <scope>NUCLEOTIDE SEQUENCE [LARGE SCALE GENOMIC DNA]</scope>
    <source>
        <strain evidence="4 5">CBS 600.67</strain>
    </source>
</reference>
<feature type="repeat" description="ANK" evidence="2">
    <location>
        <begin position="657"/>
        <end position="689"/>
    </location>
</feature>
<keyword evidence="2" id="KW-0040">ANK repeat</keyword>
<organism evidence="4 5">
    <name type="scientific">Aspergillus cavernicola</name>
    <dbReference type="NCBI Taxonomy" id="176166"/>
    <lineage>
        <taxon>Eukaryota</taxon>
        <taxon>Fungi</taxon>
        <taxon>Dikarya</taxon>
        <taxon>Ascomycota</taxon>
        <taxon>Pezizomycotina</taxon>
        <taxon>Eurotiomycetes</taxon>
        <taxon>Eurotiomycetidae</taxon>
        <taxon>Eurotiales</taxon>
        <taxon>Aspergillaceae</taxon>
        <taxon>Aspergillus</taxon>
        <taxon>Aspergillus subgen. Nidulantes</taxon>
    </lineage>
</organism>
<dbReference type="Proteomes" id="UP001610335">
    <property type="component" value="Unassembled WGS sequence"/>
</dbReference>
<feature type="domain" description="Nephrocystin 3-like N-terminal" evidence="3">
    <location>
        <begin position="184"/>
        <end position="341"/>
    </location>
</feature>
<dbReference type="InterPro" id="IPR027417">
    <property type="entry name" value="P-loop_NTPase"/>
</dbReference>
<proteinExistence type="predicted"/>
<evidence type="ECO:0000259" key="3">
    <source>
        <dbReference type="Pfam" id="PF24883"/>
    </source>
</evidence>
<feature type="repeat" description="ANK" evidence="2">
    <location>
        <begin position="624"/>
        <end position="656"/>
    </location>
</feature>
<dbReference type="PROSITE" id="PS50297">
    <property type="entry name" value="ANK_REP_REGION"/>
    <property type="match status" value="3"/>
</dbReference>
<comment type="caution">
    <text evidence="4">The sequence shown here is derived from an EMBL/GenBank/DDBJ whole genome shotgun (WGS) entry which is preliminary data.</text>
</comment>
<evidence type="ECO:0000256" key="1">
    <source>
        <dbReference type="ARBA" id="ARBA00022737"/>
    </source>
</evidence>
<dbReference type="EMBL" id="JBFXLS010000063">
    <property type="protein sequence ID" value="KAL2821430.1"/>
    <property type="molecule type" value="Genomic_DNA"/>
</dbReference>
<dbReference type="PANTHER" id="PTHR10039">
    <property type="entry name" value="AMELOGENIN"/>
    <property type="match status" value="1"/>
</dbReference>
<name>A0ABR4I162_9EURO</name>
<keyword evidence="1" id="KW-0677">Repeat</keyword>
<dbReference type="InterPro" id="IPR056884">
    <property type="entry name" value="NPHP3-like_N"/>
</dbReference>
<sequence length="1020" mass="113494">MSFGYSLGDIVLALRLADDLKKRFSQAPKEFKIVLDEVKRVWAVLHDIDDIPIDGLTPQQSQQMHEVLQGCQEVLGDLKVQLDKSHILAHTTPDWKDKARRAWRRIAWDQTEIDRLRDRVTSTVSLFNLLMSKINQTLSLELRDESQAVRRGYDEGFRQRLLSQISSINGSESQSAILSSRQAGTGDWFAKSAEFCGWVDNVKQMLYCPGIPGAGKTVLCSIGIDHLEQRFAGDANIGISYIFFDFRQDWGFAGILAALLRQLVQGQEQIPPSTRSLFAQGGSLRDVEHELTVLTSTFTKTFFVLDALDECSASGGVRRQLLEFLFGLQATANVNIFATSRPDEEVGMSFAKRGGAVWEIQASDHDIHAYIDQRMVYFPSFVLNKPNIQAYIRDEISQASRGMFLLAKLYMNLLQDEVNEKRIRKIVQQFKNGTEAYDGAYDQTMKRIERQGQYAQELAKTTLGWIHALATGSLKFVHYTTQEYFQRNWSHCACLTYVSLGLFDGGPCTTEIQLRERLDNYPFYKYSAENWGYHYQRHAGDQSMAMDFLHTEAKVHASSQVIFGWVPSGGIPVRDYGTMLGFIRWIGVKEPLHGAHLAAFFGLLGPIDVLLSRNMLDINLEDQQGRTLLTWATAYGHETLVHMLLQRGANPNSTNKFGFSPLFYATVSGKSSIIRSLIEAGAEVNVVDKNGRTPLFHAAEGDSSQLMPLAFEGNCEAAIKLLLDYGACATQVDSLGQTPLFAAAKNGRDSCVKLLISREAHSYYANTSHPVVFDPLAYAAMNGHATTAKLLLDCRAHPMSTRGREQASSSVTLANLLNAGSNGYDDAFRDLLVAGADLTIRDTCQRSPLHWAAFTGNDNLVRCLLANGVDVNAADIFGRTPIFYALFGNRQSIALILLDRPDIDYNYADKSGDTVLAQAFKRRHQQSRWKIYNLLQMKSDATGGLLSDLGFLREQQALLRAKCDACLNKVVLPFSCGGCPFIAQYSSAGVPAVRYCGDCVSDDKPKQCPLCGRSLTPSGH</sequence>
<dbReference type="SUPFAM" id="SSF52540">
    <property type="entry name" value="P-loop containing nucleoside triphosphate hydrolases"/>
    <property type="match status" value="1"/>
</dbReference>
<dbReference type="Gene3D" id="3.40.50.300">
    <property type="entry name" value="P-loop containing nucleotide triphosphate hydrolases"/>
    <property type="match status" value="1"/>
</dbReference>
<protein>
    <submittedName>
        <fullName evidence="4">Ankyrin</fullName>
    </submittedName>
</protein>
<dbReference type="PANTHER" id="PTHR10039:SF15">
    <property type="entry name" value="NACHT DOMAIN-CONTAINING PROTEIN"/>
    <property type="match status" value="1"/>
</dbReference>
<evidence type="ECO:0000313" key="5">
    <source>
        <dbReference type="Proteomes" id="UP001610335"/>
    </source>
</evidence>
<feature type="repeat" description="ANK" evidence="2">
    <location>
        <begin position="844"/>
        <end position="876"/>
    </location>
</feature>
<dbReference type="SMART" id="SM00248">
    <property type="entry name" value="ANK"/>
    <property type="match status" value="7"/>
</dbReference>
<keyword evidence="5" id="KW-1185">Reference proteome</keyword>
<dbReference type="Gene3D" id="1.25.40.20">
    <property type="entry name" value="Ankyrin repeat-containing domain"/>
    <property type="match status" value="2"/>
</dbReference>
<dbReference type="Pfam" id="PF24883">
    <property type="entry name" value="NPHP3_N"/>
    <property type="match status" value="1"/>
</dbReference>
<evidence type="ECO:0000313" key="4">
    <source>
        <dbReference type="EMBL" id="KAL2821430.1"/>
    </source>
</evidence>